<dbReference type="EMBL" id="AGWY01000005">
    <property type="protein sequence ID" value="EKS39929.1"/>
    <property type="molecule type" value="Genomic_DNA"/>
</dbReference>
<keyword evidence="2" id="KW-1185">Reference proteome</keyword>
<evidence type="ECO:0000313" key="1">
    <source>
        <dbReference type="EMBL" id="EKS39929.1"/>
    </source>
</evidence>
<dbReference type="PATRIC" id="fig|883079.3.peg.957"/>
<comment type="caution">
    <text evidence="1">The sequence shown here is derived from an EMBL/GenBank/DDBJ whole genome shotgun (WGS) entry which is preliminary data.</text>
</comment>
<dbReference type="HOGENOM" id="CLU_1101064_0_0_5"/>
<gene>
    <name evidence="1" type="ORF">HMPREF9696_00941</name>
</gene>
<organism evidence="1 2">
    <name type="scientific">Afipia clevelandensis ATCC 49720</name>
    <dbReference type="NCBI Taxonomy" id="883079"/>
    <lineage>
        <taxon>Bacteria</taxon>
        <taxon>Pseudomonadati</taxon>
        <taxon>Pseudomonadota</taxon>
        <taxon>Alphaproteobacteria</taxon>
        <taxon>Hyphomicrobiales</taxon>
        <taxon>Nitrobacteraceae</taxon>
        <taxon>Afipia</taxon>
    </lineage>
</organism>
<evidence type="ECO:0000313" key="2">
    <source>
        <dbReference type="Proteomes" id="UP000001095"/>
    </source>
</evidence>
<protein>
    <submittedName>
        <fullName evidence="1">Uncharacterized protein</fullName>
    </submittedName>
</protein>
<name>K8PGM9_9BRAD</name>
<reference evidence="1 2" key="1">
    <citation type="submission" date="2012-04" db="EMBL/GenBank/DDBJ databases">
        <title>The Genome Sequence of Afipia clevelandensis ATCC 49720.</title>
        <authorList>
            <consortium name="The Broad Institute Genome Sequencing Platform"/>
            <person name="Earl A."/>
            <person name="Ward D."/>
            <person name="Feldgarden M."/>
            <person name="Gevers D."/>
            <person name="Huys G."/>
            <person name="Walker B."/>
            <person name="Young S.K."/>
            <person name="Zeng Q."/>
            <person name="Gargeya S."/>
            <person name="Fitzgerald M."/>
            <person name="Haas B."/>
            <person name="Abouelleil A."/>
            <person name="Alvarado L."/>
            <person name="Arachchi H.M."/>
            <person name="Berlin A."/>
            <person name="Chapman S.B."/>
            <person name="Goldberg J."/>
            <person name="Griggs A."/>
            <person name="Gujja S."/>
            <person name="Hansen M."/>
            <person name="Howarth C."/>
            <person name="Imamovic A."/>
            <person name="Larimer J."/>
            <person name="McCowen C."/>
            <person name="Montmayeur A."/>
            <person name="Murphy C."/>
            <person name="Neiman D."/>
            <person name="Pearson M."/>
            <person name="Priest M."/>
            <person name="Roberts A."/>
            <person name="Saif S."/>
            <person name="Shea T."/>
            <person name="Sisk P."/>
            <person name="Sykes S."/>
            <person name="Wortman J."/>
            <person name="Nusbaum C."/>
            <person name="Birren B."/>
        </authorList>
    </citation>
    <scope>NUCLEOTIDE SEQUENCE [LARGE SCALE GENOMIC DNA]</scope>
    <source>
        <strain evidence="1 2">ATCC 49720</strain>
    </source>
</reference>
<proteinExistence type="predicted"/>
<dbReference type="Proteomes" id="UP000001095">
    <property type="component" value="Unassembled WGS sequence"/>
</dbReference>
<sequence length="252" mass="29459">MTYRYDIIGFVVKVQCPQREMLELLGLWQRERGGTLRRLDLSFDWTSDRLTFAQLTDWIRQHLIMRNRAAGIMNTFENGSVYYVPNAHTSERSLDNLLYFDRVSKRDWSGPPVHKNELRGLGAENIERIYGIAFADEIPAINPAAVFRGCFDVSQTFVSSKVAKAVQAAIRKTLRAEHQRHMTQNTKPSARRERYRAMLAKRATRIWANRDLEYVQRVKDIFPRLLIPSNEEIRLPNRLSWDATGRRAQRHV</sequence>
<dbReference type="AlphaFoldDB" id="K8PGM9"/>
<accession>K8PGM9</accession>